<dbReference type="InterPro" id="IPR008909">
    <property type="entry name" value="DALR_anticod-bd"/>
</dbReference>
<reference evidence="12 13" key="1">
    <citation type="submission" date="2017-06" db="EMBL/GenBank/DDBJ databases">
        <authorList>
            <person name="Kim H.J."/>
            <person name="Triplett B.A."/>
        </authorList>
    </citation>
    <scope>NUCLEOTIDE SEQUENCE [LARGE SCALE GENOMIC DNA]</scope>
    <source>
        <strain evidence="12 13">DSM 13116</strain>
    </source>
</reference>
<dbReference type="HAMAP" id="MF_00255">
    <property type="entry name" value="Gly_tRNA_synth_beta"/>
    <property type="match status" value="1"/>
</dbReference>
<evidence type="ECO:0000256" key="9">
    <source>
        <dbReference type="ARBA" id="ARBA00047937"/>
    </source>
</evidence>
<evidence type="ECO:0000256" key="7">
    <source>
        <dbReference type="ARBA" id="ARBA00022917"/>
    </source>
</evidence>
<dbReference type="GO" id="GO:0006426">
    <property type="term" value="P:glycyl-tRNA aminoacylation"/>
    <property type="evidence" value="ECO:0007669"/>
    <property type="project" value="UniProtKB-UniRule"/>
</dbReference>
<dbReference type="PROSITE" id="PS50861">
    <property type="entry name" value="AA_TRNA_LIGASE_II_GLYAB"/>
    <property type="match status" value="1"/>
</dbReference>
<dbReference type="Proteomes" id="UP000198324">
    <property type="component" value="Unassembled WGS sequence"/>
</dbReference>
<dbReference type="InterPro" id="IPR006194">
    <property type="entry name" value="Gly-tRNA-synth_heterodimer"/>
</dbReference>
<dbReference type="InterPro" id="IPR015944">
    <property type="entry name" value="Gly-tRNA-synth_bsu"/>
</dbReference>
<dbReference type="RefSeq" id="WP_089271350.1">
    <property type="nucleotide sequence ID" value="NZ_FZOC01000001.1"/>
</dbReference>
<dbReference type="OrthoDB" id="9775440at2"/>
<dbReference type="NCBIfam" id="TIGR00211">
    <property type="entry name" value="glyS"/>
    <property type="match status" value="1"/>
</dbReference>
<dbReference type="GO" id="GO:0006420">
    <property type="term" value="P:arginyl-tRNA aminoacylation"/>
    <property type="evidence" value="ECO:0007669"/>
    <property type="project" value="InterPro"/>
</dbReference>
<gene>
    <name evidence="10" type="primary">glyS</name>
    <name evidence="12" type="ORF">SAMN04488503_0487</name>
</gene>
<dbReference type="PRINTS" id="PR01045">
    <property type="entry name" value="TRNASYNTHGB"/>
</dbReference>
<keyword evidence="8 10" id="KW-0030">Aminoacyl-tRNA synthetase</keyword>
<accession>A0A238XX18</accession>
<dbReference type="PANTHER" id="PTHR30075">
    <property type="entry name" value="GLYCYL-TRNA SYNTHETASE"/>
    <property type="match status" value="1"/>
</dbReference>
<keyword evidence="13" id="KW-1185">Reference proteome</keyword>
<evidence type="ECO:0000256" key="1">
    <source>
        <dbReference type="ARBA" id="ARBA00004496"/>
    </source>
</evidence>
<dbReference type="Pfam" id="PF05746">
    <property type="entry name" value="DALR_1"/>
    <property type="match status" value="1"/>
</dbReference>
<dbReference type="PANTHER" id="PTHR30075:SF2">
    <property type="entry name" value="GLYCINE--TRNA LIGASE, CHLOROPLASTIC_MITOCHONDRIAL 2"/>
    <property type="match status" value="1"/>
</dbReference>
<dbReference type="GO" id="GO:0004814">
    <property type="term" value="F:arginine-tRNA ligase activity"/>
    <property type="evidence" value="ECO:0007669"/>
    <property type="project" value="InterPro"/>
</dbReference>
<dbReference type="SMART" id="SM00836">
    <property type="entry name" value="DALR_1"/>
    <property type="match status" value="1"/>
</dbReference>
<evidence type="ECO:0000259" key="11">
    <source>
        <dbReference type="SMART" id="SM00836"/>
    </source>
</evidence>
<keyword evidence="4 10" id="KW-0436">Ligase</keyword>
<evidence type="ECO:0000256" key="5">
    <source>
        <dbReference type="ARBA" id="ARBA00022741"/>
    </source>
</evidence>
<evidence type="ECO:0000256" key="3">
    <source>
        <dbReference type="ARBA" id="ARBA00022490"/>
    </source>
</evidence>
<dbReference type="SUPFAM" id="SSF109604">
    <property type="entry name" value="HD-domain/PDEase-like"/>
    <property type="match status" value="1"/>
</dbReference>
<keyword evidence="5 10" id="KW-0547">Nucleotide-binding</keyword>
<dbReference type="GO" id="GO:0004820">
    <property type="term" value="F:glycine-tRNA ligase activity"/>
    <property type="evidence" value="ECO:0007669"/>
    <property type="project" value="UniProtKB-UniRule"/>
</dbReference>
<comment type="subcellular location">
    <subcellularLocation>
        <location evidence="1 10">Cytoplasm</location>
    </subcellularLocation>
</comment>
<evidence type="ECO:0000256" key="6">
    <source>
        <dbReference type="ARBA" id="ARBA00022840"/>
    </source>
</evidence>
<dbReference type="GO" id="GO:0005829">
    <property type="term" value="C:cytosol"/>
    <property type="evidence" value="ECO:0007669"/>
    <property type="project" value="TreeGrafter"/>
</dbReference>
<protein>
    <recommendedName>
        <fullName evidence="10">Glycine--tRNA ligase beta subunit</fullName>
        <ecNumber evidence="10">6.1.1.14</ecNumber>
    </recommendedName>
    <alternativeName>
        <fullName evidence="10">Glycyl-tRNA synthetase beta subunit</fullName>
        <shortName evidence="10">GlyRS</shortName>
    </alternativeName>
</protein>
<evidence type="ECO:0000313" key="13">
    <source>
        <dbReference type="Proteomes" id="UP000198324"/>
    </source>
</evidence>
<keyword evidence="6 10" id="KW-0067">ATP-binding</keyword>
<keyword evidence="7 10" id="KW-0648">Protein biosynthesis</keyword>
<evidence type="ECO:0000256" key="4">
    <source>
        <dbReference type="ARBA" id="ARBA00022598"/>
    </source>
</evidence>
<comment type="subunit">
    <text evidence="10">Tetramer of two alpha and two beta subunits.</text>
</comment>
<dbReference type="AlphaFoldDB" id="A0A238XX18"/>
<evidence type="ECO:0000313" key="12">
    <source>
        <dbReference type="EMBL" id="SNR63230.1"/>
    </source>
</evidence>
<dbReference type="EMBL" id="FZOC01000001">
    <property type="protein sequence ID" value="SNR63230.1"/>
    <property type="molecule type" value="Genomic_DNA"/>
</dbReference>
<comment type="catalytic activity">
    <reaction evidence="9 10">
        <text>tRNA(Gly) + glycine + ATP = glycyl-tRNA(Gly) + AMP + diphosphate</text>
        <dbReference type="Rhea" id="RHEA:16013"/>
        <dbReference type="Rhea" id="RHEA-COMP:9664"/>
        <dbReference type="Rhea" id="RHEA-COMP:9683"/>
        <dbReference type="ChEBI" id="CHEBI:30616"/>
        <dbReference type="ChEBI" id="CHEBI:33019"/>
        <dbReference type="ChEBI" id="CHEBI:57305"/>
        <dbReference type="ChEBI" id="CHEBI:78442"/>
        <dbReference type="ChEBI" id="CHEBI:78522"/>
        <dbReference type="ChEBI" id="CHEBI:456215"/>
        <dbReference type="EC" id="6.1.1.14"/>
    </reaction>
</comment>
<dbReference type="GO" id="GO:0005524">
    <property type="term" value="F:ATP binding"/>
    <property type="evidence" value="ECO:0007669"/>
    <property type="project" value="UniProtKB-UniRule"/>
</dbReference>
<evidence type="ECO:0000256" key="10">
    <source>
        <dbReference type="HAMAP-Rule" id="MF_00255"/>
    </source>
</evidence>
<evidence type="ECO:0000256" key="8">
    <source>
        <dbReference type="ARBA" id="ARBA00023146"/>
    </source>
</evidence>
<name>A0A238XX18_9BACT</name>
<dbReference type="EC" id="6.1.1.14" evidence="10"/>
<comment type="similarity">
    <text evidence="2 10">Belongs to the class-II aminoacyl-tRNA synthetase family.</text>
</comment>
<organism evidence="12 13">
    <name type="scientific">Humidesulfovibrio mexicanus</name>
    <dbReference type="NCBI Taxonomy" id="147047"/>
    <lineage>
        <taxon>Bacteria</taxon>
        <taxon>Pseudomonadati</taxon>
        <taxon>Thermodesulfobacteriota</taxon>
        <taxon>Desulfovibrionia</taxon>
        <taxon>Desulfovibrionales</taxon>
        <taxon>Desulfovibrionaceae</taxon>
        <taxon>Humidesulfovibrio</taxon>
    </lineage>
</organism>
<keyword evidence="3 10" id="KW-0963">Cytoplasm</keyword>
<proteinExistence type="inferred from homology"/>
<dbReference type="Pfam" id="PF02092">
    <property type="entry name" value="tRNA_synt_2f"/>
    <property type="match status" value="1"/>
</dbReference>
<evidence type="ECO:0000256" key="2">
    <source>
        <dbReference type="ARBA" id="ARBA00008226"/>
    </source>
</evidence>
<sequence length="698" mass="76065">MSEFILEIGTEEMPARFVPRLGEELVELFERLLAEARIDHGGVRAFATPRRLVAHVSALSLVQRQEEEVISGPPVRIAYADGKLTKAGEGFAKTQGVAEADLFVQQTPKGEYLAARKKVGGGKTLDILPGLCLNAFKSLSFPKRMKWGSLDFLFGRPLRWVLALLDADVVPIEIAGLTSGRVTHGHRVLGPGPWTLESAADYFDTIRDHAKVVLDARERLELVKSEGDRLAASLGGSVVWDQGLLLEVANLVEYPRPILGEFARLYLELPAQVLLTSMQSHQKSFGIVSSQAGADGNLLPFFLTTLNIEPTDMAVVKKGWERVLKARLEDARFFWEADLEAKLDHWLTKLDSVVFLGPLGSMGDKSRRLEKLCRTLGEACGVDAEAMARAGRLAKADLMSEMVYEFDSLQGVMGGIYARKKGESEIVAQAVAEQYLPAGPDSPVPSTLPGALLAMADKLDTLAGCFGLGNIPTGAADPYGLRRAVLGVSRIVMEHGLNLKLDDLLAWAQAGYENVKWKLAPADAHAKMLEFFGQRLRALFASGEGDSRVADAALGAGFTDIKTLKLRFDALSAFSRSAEYEQAVLTFKRADNIIRKQGAEAGVALSATVDQALLEAPEEKELARALAETAPRFEELWNAGDFAGVLSQLLELRPVVDGFFDNVMVMAEDAALRQNRLNMLFTLVDRMKAVADFGALQV</sequence>
<feature type="domain" description="DALR anticodon binding" evidence="11">
    <location>
        <begin position="589"/>
        <end position="687"/>
    </location>
</feature>